<keyword evidence="2" id="KW-0539">Nucleus</keyword>
<dbReference type="SMART" id="SM00717">
    <property type="entry name" value="SANT"/>
    <property type="match status" value="1"/>
</dbReference>
<dbReference type="EMBL" id="JAYKXN010000003">
    <property type="protein sequence ID" value="KAK7302109.1"/>
    <property type="molecule type" value="Genomic_DNA"/>
</dbReference>
<dbReference type="InterPro" id="IPR017930">
    <property type="entry name" value="Myb_dom"/>
</dbReference>
<dbReference type="PROSITE" id="PS50090">
    <property type="entry name" value="MYB_LIKE"/>
    <property type="match status" value="1"/>
</dbReference>
<feature type="compositionally biased region" description="Basic and acidic residues" evidence="3">
    <location>
        <begin position="290"/>
        <end position="305"/>
    </location>
</feature>
<reference evidence="6 7" key="1">
    <citation type="submission" date="2024-01" db="EMBL/GenBank/DDBJ databases">
        <title>The genomes of 5 underutilized Papilionoideae crops provide insights into root nodulation and disease resistance.</title>
        <authorList>
            <person name="Yuan L."/>
        </authorList>
    </citation>
    <scope>NUCLEOTIDE SEQUENCE [LARGE SCALE GENOMIC DNA]</scope>
    <source>
        <strain evidence="6">LY-2023</strain>
        <tissue evidence="6">Leaf</tissue>
    </source>
</reference>
<protein>
    <submittedName>
        <fullName evidence="6">Uncharacterized protein</fullName>
    </submittedName>
</protein>
<name>A0AAN9JRA5_CLITE</name>
<evidence type="ECO:0000256" key="2">
    <source>
        <dbReference type="ARBA" id="ARBA00023242"/>
    </source>
</evidence>
<accession>A0AAN9JRA5</accession>
<evidence type="ECO:0000259" key="4">
    <source>
        <dbReference type="PROSITE" id="PS50090"/>
    </source>
</evidence>
<dbReference type="GO" id="GO:0005634">
    <property type="term" value="C:nucleus"/>
    <property type="evidence" value="ECO:0007669"/>
    <property type="project" value="UniProtKB-SubCell"/>
</dbReference>
<evidence type="ECO:0000313" key="7">
    <source>
        <dbReference type="Proteomes" id="UP001359559"/>
    </source>
</evidence>
<dbReference type="InterPro" id="IPR001005">
    <property type="entry name" value="SANT/Myb"/>
</dbReference>
<comment type="subcellular location">
    <subcellularLocation>
        <location evidence="1">Nucleus</location>
    </subcellularLocation>
</comment>
<dbReference type="PANTHER" id="PTHR46993">
    <property type="entry name" value="MYB TRANSCRIPTION FACTOR"/>
    <property type="match status" value="1"/>
</dbReference>
<organism evidence="6 7">
    <name type="scientific">Clitoria ternatea</name>
    <name type="common">Butterfly pea</name>
    <dbReference type="NCBI Taxonomy" id="43366"/>
    <lineage>
        <taxon>Eukaryota</taxon>
        <taxon>Viridiplantae</taxon>
        <taxon>Streptophyta</taxon>
        <taxon>Embryophyta</taxon>
        <taxon>Tracheophyta</taxon>
        <taxon>Spermatophyta</taxon>
        <taxon>Magnoliopsida</taxon>
        <taxon>eudicotyledons</taxon>
        <taxon>Gunneridae</taxon>
        <taxon>Pentapetalae</taxon>
        <taxon>rosids</taxon>
        <taxon>fabids</taxon>
        <taxon>Fabales</taxon>
        <taxon>Fabaceae</taxon>
        <taxon>Papilionoideae</taxon>
        <taxon>50 kb inversion clade</taxon>
        <taxon>NPAAA clade</taxon>
        <taxon>indigoferoid/millettioid clade</taxon>
        <taxon>Phaseoleae</taxon>
        <taxon>Clitoria</taxon>
    </lineage>
</organism>
<dbReference type="CDD" id="cd11660">
    <property type="entry name" value="SANT_TRF"/>
    <property type="match status" value="1"/>
</dbReference>
<comment type="caution">
    <text evidence="6">The sequence shown here is derived from an EMBL/GenBank/DDBJ whole genome shotgun (WGS) entry which is preliminary data.</text>
</comment>
<dbReference type="PANTHER" id="PTHR46993:SF6">
    <property type="entry name" value="MYB TRANSCRIPTION FACTOR"/>
    <property type="match status" value="1"/>
</dbReference>
<dbReference type="Gene3D" id="1.10.10.60">
    <property type="entry name" value="Homeodomain-like"/>
    <property type="match status" value="1"/>
</dbReference>
<dbReference type="Proteomes" id="UP001359559">
    <property type="component" value="Unassembled WGS sequence"/>
</dbReference>
<dbReference type="Pfam" id="PF00249">
    <property type="entry name" value="Myb_DNA-binding"/>
    <property type="match status" value="1"/>
</dbReference>
<dbReference type="SUPFAM" id="SSF46689">
    <property type="entry name" value="Homeodomain-like"/>
    <property type="match status" value="1"/>
</dbReference>
<evidence type="ECO:0000259" key="5">
    <source>
        <dbReference type="PROSITE" id="PS51294"/>
    </source>
</evidence>
<dbReference type="InterPro" id="IPR009057">
    <property type="entry name" value="Homeodomain-like_sf"/>
</dbReference>
<dbReference type="PROSITE" id="PS51294">
    <property type="entry name" value="HTH_MYB"/>
    <property type="match status" value="1"/>
</dbReference>
<gene>
    <name evidence="6" type="ORF">RJT34_12989</name>
</gene>
<feature type="compositionally biased region" description="Basic and acidic residues" evidence="3">
    <location>
        <begin position="220"/>
        <end position="230"/>
    </location>
</feature>
<sequence>MDPDISRWIMEFLLRTSVPDSLIQKTLTALPLSAADSRLKRTLLLRILQSHLLKASLSETTLQILELLEHLNRTDALPVPDSMRRAYCTVAVECTVKFLAASPDDPSGEYLAAVRRIWRGRVANLAAEGRRSELISGELTRWRDDVDAALWDPRVRKRLASLNSRREALNEVGVFLQEAWELMGPTFLDSVAAMSKGLCPERVCQFALGGEVIGKREVGLEGSRTERRDSVGGGYQSVNGNDNFNNDDDDDNSNGDDAYNDEACCMEDGAVQDENQGRKQLEERVEENEEVGRSDLHTQRDKGDTRGAIQKGNPLLKPKHSALRACHRGVKISIPEEVEPIKSWSKYQYMSSVEVGQIRESLKSSSADLRALVKDPLHGALRTSEVIRSKLATKDTNIKPHIDNESERGGVPDPDVCKSIILFQPNDANHGKRKKTSDYCSNFHHPNLMKQRSSVRTFEFGDSIDNSPQGRQARRRKRKWTSLEEETLRAGVKLFGEGNWATIRNFYSNIFENRSGVDLKDKWRNMMR</sequence>
<feature type="compositionally biased region" description="Acidic residues" evidence="3">
    <location>
        <begin position="245"/>
        <end position="260"/>
    </location>
</feature>
<evidence type="ECO:0000256" key="1">
    <source>
        <dbReference type="ARBA" id="ARBA00004123"/>
    </source>
</evidence>
<dbReference type="AlphaFoldDB" id="A0AAN9JRA5"/>
<feature type="domain" description="Myb-like" evidence="4">
    <location>
        <begin position="472"/>
        <end position="527"/>
    </location>
</feature>
<evidence type="ECO:0000256" key="3">
    <source>
        <dbReference type="SAM" id="MobiDB-lite"/>
    </source>
</evidence>
<evidence type="ECO:0000313" key="6">
    <source>
        <dbReference type="EMBL" id="KAK7302109.1"/>
    </source>
</evidence>
<feature type="region of interest" description="Disordered" evidence="3">
    <location>
        <begin position="220"/>
        <end position="314"/>
    </location>
</feature>
<feature type="domain" description="HTH myb-type" evidence="5">
    <location>
        <begin position="472"/>
        <end position="528"/>
    </location>
</feature>
<keyword evidence="7" id="KW-1185">Reference proteome</keyword>
<proteinExistence type="predicted"/>